<comment type="cofactor">
    <cofactor evidence="1">
        <name>FAD</name>
        <dbReference type="ChEBI" id="CHEBI:57692"/>
    </cofactor>
</comment>
<dbReference type="InterPro" id="IPR006091">
    <property type="entry name" value="Acyl-CoA_Oxase/DH_mid-dom"/>
</dbReference>
<keyword evidence="10" id="KW-0560">Oxidoreductase</keyword>
<evidence type="ECO:0000259" key="24">
    <source>
        <dbReference type="Pfam" id="PF02770"/>
    </source>
</evidence>
<proteinExistence type="inferred from homology"/>
<dbReference type="Gene3D" id="2.40.110.10">
    <property type="entry name" value="Butyryl-CoA Dehydrogenase, subunit A, domain 2"/>
    <property type="match status" value="1"/>
</dbReference>
<dbReference type="CDD" id="cd05154">
    <property type="entry name" value="ACAD10_11_N-like"/>
    <property type="match status" value="1"/>
</dbReference>
<evidence type="ECO:0000256" key="5">
    <source>
        <dbReference type="ARBA" id="ARBA00009347"/>
    </source>
</evidence>
<comment type="catalytic activity">
    <reaction evidence="17">
        <text>docosanoyl-CoA + oxidized [electron-transfer flavoprotein] + H(+) = (2E)-docosenoyl-CoA + reduced [electron-transfer flavoprotein]</text>
        <dbReference type="Rhea" id="RHEA:47228"/>
        <dbReference type="Rhea" id="RHEA-COMP:10685"/>
        <dbReference type="Rhea" id="RHEA-COMP:10686"/>
        <dbReference type="ChEBI" id="CHEBI:15378"/>
        <dbReference type="ChEBI" id="CHEBI:57692"/>
        <dbReference type="ChEBI" id="CHEBI:58307"/>
        <dbReference type="ChEBI" id="CHEBI:65059"/>
        <dbReference type="ChEBI" id="CHEBI:74692"/>
    </reaction>
    <physiologicalReaction direction="left-to-right" evidence="17">
        <dbReference type="Rhea" id="RHEA:47229"/>
    </physiologicalReaction>
</comment>
<evidence type="ECO:0000259" key="25">
    <source>
        <dbReference type="Pfam" id="PF02771"/>
    </source>
</evidence>
<evidence type="ECO:0000313" key="26">
    <source>
        <dbReference type="EMBL" id="KAK2080362.1"/>
    </source>
</evidence>
<comment type="catalytic activity">
    <reaction evidence="20">
        <text>hexacosanoyl-CoA + oxidized [electron-transfer flavoprotein] + H(+) = (2E)-hexacosenoyl-CoA + reduced [electron-transfer flavoprotein]</text>
        <dbReference type="Rhea" id="RHEA:48216"/>
        <dbReference type="Rhea" id="RHEA-COMP:10685"/>
        <dbReference type="Rhea" id="RHEA-COMP:10686"/>
        <dbReference type="ChEBI" id="CHEBI:15378"/>
        <dbReference type="ChEBI" id="CHEBI:57692"/>
        <dbReference type="ChEBI" id="CHEBI:58307"/>
        <dbReference type="ChEBI" id="CHEBI:64868"/>
        <dbReference type="ChEBI" id="CHEBI:74281"/>
    </reaction>
    <physiologicalReaction direction="left-to-right" evidence="20">
        <dbReference type="Rhea" id="RHEA:48217"/>
    </physiologicalReaction>
</comment>
<dbReference type="Pfam" id="PF00441">
    <property type="entry name" value="Acyl-CoA_dh_1"/>
    <property type="match status" value="1"/>
</dbReference>
<dbReference type="SUPFAM" id="SSF56645">
    <property type="entry name" value="Acyl-CoA dehydrogenase NM domain-like"/>
    <property type="match status" value="1"/>
</dbReference>
<feature type="domain" description="Acyl-CoA dehydrogenase/oxidase N-terminal" evidence="25">
    <location>
        <begin position="367"/>
        <end position="502"/>
    </location>
</feature>
<keyword evidence="9" id="KW-0276">Fatty acid metabolism</keyword>
<comment type="similarity">
    <text evidence="5">Belongs to the acyl-CoA dehydrogenase family.</text>
</comment>
<dbReference type="Pfam" id="PF02771">
    <property type="entry name" value="Acyl-CoA_dh_N"/>
    <property type="match status" value="1"/>
</dbReference>
<dbReference type="InterPro" id="IPR036250">
    <property type="entry name" value="AcylCo_DH-like_C"/>
</dbReference>
<sequence length="781" mass="84436">MVLDTSSALRAVSPALALDEGKLRAYLARTLGSQAVSGPLEIKQFSHGQSNPTYFVSCGGRRWVLRKQPPGKVLQSAHAVDREARVMAALAGTRVPVPRIVASCEDAGVLGTPFYLMEHVAGRIHDQPAMPGAGPEERAHVYRRMAETLAALHGVDYRAAGLGDYGRVGGYCARQVKRWTRQYLASVLPGQAPLAEMTSLAAWLAANVPADDADPARTSLTHGDFRLDNMVLDARSGDVLAVLDWELSTLGDPLSDLAYNCLPYHLPRGFSGGMAALPTPLPLGVPTEAEYVGWYCAARGIPRPSHREWHFYLALSVFRAAAILAGVGARAAAGNASSLQAASVGDSVVGARGDGLEPSPRVAPLLDRIRRFVDERVLPAEHAIHAKAQTDKRWEPHPVLEELKAEARRQGLWNLWVPADMRVKLAPLMREAGISDEEAKLLLGPGLSNLEYAHCAAAMARSFVGPEMFNCSAPDTGNMEVLARYGTVEQQRRWLIPLLRGEIRSGFAMTEPAVASSDATNIQSSIARSPDGQSYTINGDKWWTSGAPDPRCKVLVFMGKTDTAAPTHLQQTMILVPMDAPGVTMVRALPVFGIDDAPHGHALMTFRDVVVPASAVLLGEGRGFEIAQGRLGPGRLHHCMRLVGWAERAIELMVKRAGERVAFGRALREHQHVRLEIAESRVELDAARLSVLEAARALDRLGNIDARGKIAAAKVIAPNTALRVIDRAIQMHGGAGVTDVTPLAMLWIQARTLRLADGPDVVHLEQIGKLELRAWGRQAKL</sequence>
<evidence type="ECO:0000256" key="3">
    <source>
        <dbReference type="ARBA" id="ARBA00004325"/>
    </source>
</evidence>
<dbReference type="InterPro" id="IPR041726">
    <property type="entry name" value="ACAD10_11_N"/>
</dbReference>
<organism evidence="26 27">
    <name type="scientific">Prototheca wickerhamii</name>
    <dbReference type="NCBI Taxonomy" id="3111"/>
    <lineage>
        <taxon>Eukaryota</taxon>
        <taxon>Viridiplantae</taxon>
        <taxon>Chlorophyta</taxon>
        <taxon>core chlorophytes</taxon>
        <taxon>Trebouxiophyceae</taxon>
        <taxon>Chlorellales</taxon>
        <taxon>Chlorellaceae</taxon>
        <taxon>Prototheca</taxon>
    </lineage>
</organism>
<keyword evidence="8" id="KW-0274">FAD</keyword>
<dbReference type="InterPro" id="IPR013786">
    <property type="entry name" value="AcylCoA_DH/ox_N"/>
</dbReference>
<evidence type="ECO:0000256" key="13">
    <source>
        <dbReference type="ARBA" id="ARBA00023140"/>
    </source>
</evidence>
<dbReference type="SUPFAM" id="SSF47203">
    <property type="entry name" value="Acyl-CoA dehydrogenase C-terminal domain-like"/>
    <property type="match status" value="1"/>
</dbReference>
<keyword evidence="27" id="KW-1185">Reference proteome</keyword>
<dbReference type="Pfam" id="PF01636">
    <property type="entry name" value="APH"/>
    <property type="match status" value="1"/>
</dbReference>
<feature type="domain" description="Acyl-CoA dehydrogenase/oxidase C-terminal" evidence="22">
    <location>
        <begin position="621"/>
        <end position="769"/>
    </location>
</feature>
<dbReference type="InterPro" id="IPR037069">
    <property type="entry name" value="AcylCoA_DH/ox_N_sf"/>
</dbReference>
<comment type="catalytic activity">
    <reaction evidence="16">
        <text>a 2,3-saturated acyl-CoA + oxidized [electron-transfer flavoprotein] + H(+) = a (2E)-enoyl-CoA + reduced [electron-transfer flavoprotein]</text>
        <dbReference type="Rhea" id="RHEA:44704"/>
        <dbReference type="Rhea" id="RHEA-COMP:10685"/>
        <dbReference type="Rhea" id="RHEA-COMP:10686"/>
        <dbReference type="ChEBI" id="CHEBI:15378"/>
        <dbReference type="ChEBI" id="CHEBI:57692"/>
        <dbReference type="ChEBI" id="CHEBI:58307"/>
        <dbReference type="ChEBI" id="CHEBI:58856"/>
        <dbReference type="ChEBI" id="CHEBI:65111"/>
    </reaction>
    <physiologicalReaction direction="left-to-right" evidence="16">
        <dbReference type="Rhea" id="RHEA:44705"/>
    </physiologicalReaction>
</comment>
<evidence type="ECO:0000256" key="14">
    <source>
        <dbReference type="ARBA" id="ARBA00040622"/>
    </source>
</evidence>
<dbReference type="Gene3D" id="3.30.200.20">
    <property type="entry name" value="Phosphorylase Kinase, domain 1"/>
    <property type="match status" value="1"/>
</dbReference>
<dbReference type="GO" id="GO:0003995">
    <property type="term" value="F:acyl-CoA dehydrogenase activity"/>
    <property type="evidence" value="ECO:0007669"/>
    <property type="project" value="TreeGrafter"/>
</dbReference>
<feature type="domain" description="Aminoglycoside phosphotransferase" evidence="23">
    <location>
        <begin position="41"/>
        <end position="261"/>
    </location>
</feature>
<dbReference type="Gene3D" id="1.10.540.10">
    <property type="entry name" value="Acyl-CoA dehydrogenase/oxidase, N-terminal domain"/>
    <property type="match status" value="1"/>
</dbReference>
<dbReference type="FunFam" id="2.40.110.10:FF:000002">
    <property type="entry name" value="Acyl-CoA dehydrogenase fadE12"/>
    <property type="match status" value="1"/>
</dbReference>
<dbReference type="AlphaFoldDB" id="A0AAD9IP81"/>
<dbReference type="Pfam" id="PF02770">
    <property type="entry name" value="Acyl-CoA_dh_M"/>
    <property type="match status" value="1"/>
</dbReference>
<dbReference type="InterPro" id="IPR009075">
    <property type="entry name" value="AcylCo_DH/oxidase_C"/>
</dbReference>
<comment type="caution">
    <text evidence="26">The sequence shown here is derived from an EMBL/GenBank/DDBJ whole genome shotgun (WGS) entry which is preliminary data.</text>
</comment>
<gene>
    <name evidence="26" type="ORF">QBZ16_000215</name>
</gene>
<dbReference type="EMBL" id="JASFZW010000001">
    <property type="protein sequence ID" value="KAK2080362.1"/>
    <property type="molecule type" value="Genomic_DNA"/>
</dbReference>
<keyword evidence="7" id="KW-0285">Flavoprotein</keyword>
<dbReference type="InterPro" id="IPR002575">
    <property type="entry name" value="Aminoglycoside_PTrfase"/>
</dbReference>
<dbReference type="PANTHER" id="PTHR48083">
    <property type="entry name" value="MEDIUM-CHAIN SPECIFIC ACYL-COA DEHYDROGENASE, MITOCHONDRIAL-RELATED"/>
    <property type="match status" value="1"/>
</dbReference>
<evidence type="ECO:0000256" key="16">
    <source>
        <dbReference type="ARBA" id="ARBA00047443"/>
    </source>
</evidence>
<evidence type="ECO:0000256" key="7">
    <source>
        <dbReference type="ARBA" id="ARBA00022630"/>
    </source>
</evidence>
<comment type="subcellular location">
    <subcellularLocation>
        <location evidence="3">Mitochondrion membrane</location>
    </subcellularLocation>
    <subcellularLocation>
        <location evidence="2">Peroxisome</location>
    </subcellularLocation>
</comment>
<evidence type="ECO:0000256" key="15">
    <source>
        <dbReference type="ARBA" id="ARBA00046026"/>
    </source>
</evidence>
<comment type="catalytic activity">
    <reaction evidence="21">
        <text>eicosanoyl-CoA + oxidized [electron-transfer flavoprotein] + H(+) = (2E)-eicosenoyl-CoA + reduced [electron-transfer flavoprotein]</text>
        <dbReference type="Rhea" id="RHEA:47236"/>
        <dbReference type="Rhea" id="RHEA-COMP:10685"/>
        <dbReference type="Rhea" id="RHEA-COMP:10686"/>
        <dbReference type="ChEBI" id="CHEBI:15378"/>
        <dbReference type="ChEBI" id="CHEBI:57380"/>
        <dbReference type="ChEBI" id="CHEBI:57692"/>
        <dbReference type="ChEBI" id="CHEBI:58307"/>
        <dbReference type="ChEBI" id="CHEBI:74691"/>
    </reaction>
    <physiologicalReaction direction="left-to-right" evidence="21">
        <dbReference type="Rhea" id="RHEA:47237"/>
    </physiologicalReaction>
</comment>
<evidence type="ECO:0000256" key="19">
    <source>
        <dbReference type="ARBA" id="ARBA00048395"/>
    </source>
</evidence>
<evidence type="ECO:0000256" key="12">
    <source>
        <dbReference type="ARBA" id="ARBA00023136"/>
    </source>
</evidence>
<evidence type="ECO:0000256" key="4">
    <source>
        <dbReference type="ARBA" id="ARBA00005005"/>
    </source>
</evidence>
<dbReference type="GO" id="GO:0050660">
    <property type="term" value="F:flavin adenine dinucleotide binding"/>
    <property type="evidence" value="ECO:0007669"/>
    <property type="project" value="InterPro"/>
</dbReference>
<dbReference type="Proteomes" id="UP001255856">
    <property type="component" value="Unassembled WGS sequence"/>
</dbReference>
<comment type="catalytic activity">
    <reaction evidence="19">
        <text>tricosanoyl-CoA + oxidized [electron-transfer flavoprotein] + H(+) = (2E)-tricosenoyl-CoA + reduced [electron-transfer flavoprotein]</text>
        <dbReference type="Rhea" id="RHEA:48220"/>
        <dbReference type="Rhea" id="RHEA-COMP:10685"/>
        <dbReference type="Rhea" id="RHEA-COMP:10686"/>
        <dbReference type="ChEBI" id="CHEBI:15378"/>
        <dbReference type="ChEBI" id="CHEBI:57692"/>
        <dbReference type="ChEBI" id="CHEBI:58307"/>
        <dbReference type="ChEBI" id="CHEBI:90118"/>
        <dbReference type="ChEBI" id="CHEBI:90119"/>
    </reaction>
    <physiologicalReaction direction="left-to-right" evidence="19">
        <dbReference type="Rhea" id="RHEA:48221"/>
    </physiologicalReaction>
</comment>
<evidence type="ECO:0000313" key="27">
    <source>
        <dbReference type="Proteomes" id="UP001255856"/>
    </source>
</evidence>
<evidence type="ECO:0000256" key="11">
    <source>
        <dbReference type="ARBA" id="ARBA00023098"/>
    </source>
</evidence>
<feature type="domain" description="Acyl-CoA oxidase/dehydrogenase middle" evidence="24">
    <location>
        <begin position="506"/>
        <end position="601"/>
    </location>
</feature>
<evidence type="ECO:0000256" key="18">
    <source>
        <dbReference type="ARBA" id="ARBA00048086"/>
    </source>
</evidence>
<keyword evidence="12" id="KW-0472">Membrane</keyword>
<dbReference type="Gene3D" id="3.90.1200.10">
    <property type="match status" value="1"/>
</dbReference>
<dbReference type="SUPFAM" id="SSF56112">
    <property type="entry name" value="Protein kinase-like (PK-like)"/>
    <property type="match status" value="1"/>
</dbReference>
<evidence type="ECO:0000256" key="17">
    <source>
        <dbReference type="ARBA" id="ARBA00048020"/>
    </source>
</evidence>
<evidence type="ECO:0000256" key="1">
    <source>
        <dbReference type="ARBA" id="ARBA00001974"/>
    </source>
</evidence>
<reference evidence="26" key="1">
    <citation type="submission" date="2021-01" db="EMBL/GenBank/DDBJ databases">
        <authorList>
            <person name="Eckstrom K.M.E."/>
        </authorList>
    </citation>
    <scope>NUCLEOTIDE SEQUENCE</scope>
    <source>
        <strain evidence="26">UVCC 0001</strain>
    </source>
</reference>
<evidence type="ECO:0000256" key="8">
    <source>
        <dbReference type="ARBA" id="ARBA00022827"/>
    </source>
</evidence>
<dbReference type="GO" id="GO:0033539">
    <property type="term" value="P:fatty acid beta-oxidation using acyl-CoA dehydrogenase"/>
    <property type="evidence" value="ECO:0007669"/>
    <property type="project" value="TreeGrafter"/>
</dbReference>
<evidence type="ECO:0000259" key="22">
    <source>
        <dbReference type="Pfam" id="PF00441"/>
    </source>
</evidence>
<accession>A0AAD9IP81</accession>
<evidence type="ECO:0000259" key="23">
    <source>
        <dbReference type="Pfam" id="PF01636"/>
    </source>
</evidence>
<dbReference type="InterPro" id="IPR009100">
    <property type="entry name" value="AcylCoA_DH/oxidase_NM_dom_sf"/>
</dbReference>
<comment type="function">
    <text evidence="15">Acyl-CoA dehydrogenase, that exhibits maximal activity towards saturated C22-CoA. Probably participates in beta-oxydation and energy production but could also play a role in the metabolism of specific fatty acids to control fatty acids composition of cellular lipids in brain.</text>
</comment>
<dbReference type="Gene3D" id="1.20.140.10">
    <property type="entry name" value="Butyryl-CoA Dehydrogenase, subunit A, domain 3"/>
    <property type="match status" value="1"/>
</dbReference>
<keyword evidence="13" id="KW-0576">Peroxisome</keyword>
<evidence type="ECO:0000256" key="20">
    <source>
        <dbReference type="ARBA" id="ARBA00048399"/>
    </source>
</evidence>
<dbReference type="InterPro" id="IPR046373">
    <property type="entry name" value="Acyl-CoA_Oxase/DH_mid-dom_sf"/>
</dbReference>
<dbReference type="PANTHER" id="PTHR48083:SF13">
    <property type="entry name" value="ACYL-COA DEHYDROGENASE FAMILY MEMBER 11"/>
    <property type="match status" value="1"/>
</dbReference>
<dbReference type="InterPro" id="IPR050741">
    <property type="entry name" value="Acyl-CoA_dehydrogenase"/>
</dbReference>
<dbReference type="InterPro" id="IPR011009">
    <property type="entry name" value="Kinase-like_dom_sf"/>
</dbReference>
<evidence type="ECO:0000256" key="10">
    <source>
        <dbReference type="ARBA" id="ARBA00023002"/>
    </source>
</evidence>
<evidence type="ECO:0000256" key="2">
    <source>
        <dbReference type="ARBA" id="ARBA00004275"/>
    </source>
</evidence>
<keyword evidence="11" id="KW-0443">Lipid metabolism</keyword>
<evidence type="ECO:0000256" key="6">
    <source>
        <dbReference type="ARBA" id="ARBA00011738"/>
    </source>
</evidence>
<evidence type="ECO:0000256" key="21">
    <source>
        <dbReference type="ARBA" id="ARBA00049140"/>
    </source>
</evidence>
<comment type="pathway">
    <text evidence="4">Lipid metabolism; fatty acid beta-oxidation.</text>
</comment>
<name>A0AAD9IP81_PROWI</name>
<evidence type="ECO:0000256" key="9">
    <source>
        <dbReference type="ARBA" id="ARBA00022832"/>
    </source>
</evidence>
<protein>
    <recommendedName>
        <fullName evidence="14">Acyl-CoA dehydrogenase family member 11</fullName>
    </recommendedName>
</protein>
<dbReference type="GO" id="GO:0005777">
    <property type="term" value="C:peroxisome"/>
    <property type="evidence" value="ECO:0007669"/>
    <property type="project" value="UniProtKB-SubCell"/>
</dbReference>
<comment type="subunit">
    <text evidence="6">Homodimer.</text>
</comment>
<comment type="catalytic activity">
    <reaction evidence="18">
        <text>tetracosanoyl-CoA + oxidized [electron-transfer flavoprotein] + H(+) = (2E)-tetracosenoyl-CoA + reduced [electron-transfer flavoprotein]</text>
        <dbReference type="Rhea" id="RHEA:47232"/>
        <dbReference type="Rhea" id="RHEA-COMP:10685"/>
        <dbReference type="Rhea" id="RHEA-COMP:10686"/>
        <dbReference type="ChEBI" id="CHEBI:15378"/>
        <dbReference type="ChEBI" id="CHEBI:57692"/>
        <dbReference type="ChEBI" id="CHEBI:58307"/>
        <dbReference type="ChEBI" id="CHEBI:65052"/>
        <dbReference type="ChEBI" id="CHEBI:74693"/>
    </reaction>
    <physiologicalReaction direction="left-to-right" evidence="18">
        <dbReference type="Rhea" id="RHEA:47233"/>
    </physiologicalReaction>
</comment>